<name>A0A8H5AXE4_9AGAR</name>
<evidence type="ECO:0000313" key="1">
    <source>
        <dbReference type="EMBL" id="KAF5312860.1"/>
    </source>
</evidence>
<proteinExistence type="predicted"/>
<gene>
    <name evidence="1" type="ORF">D9619_003517</name>
</gene>
<organism evidence="1 2">
    <name type="scientific">Psilocybe cf. subviscida</name>
    <dbReference type="NCBI Taxonomy" id="2480587"/>
    <lineage>
        <taxon>Eukaryota</taxon>
        <taxon>Fungi</taxon>
        <taxon>Dikarya</taxon>
        <taxon>Basidiomycota</taxon>
        <taxon>Agaricomycotina</taxon>
        <taxon>Agaricomycetes</taxon>
        <taxon>Agaricomycetidae</taxon>
        <taxon>Agaricales</taxon>
        <taxon>Agaricineae</taxon>
        <taxon>Strophariaceae</taxon>
        <taxon>Psilocybe</taxon>
    </lineage>
</organism>
<protein>
    <submittedName>
        <fullName evidence="1">Uncharacterized protein</fullName>
    </submittedName>
</protein>
<evidence type="ECO:0000313" key="2">
    <source>
        <dbReference type="Proteomes" id="UP000567179"/>
    </source>
</evidence>
<accession>A0A8H5AXE4</accession>
<reference evidence="1 2" key="1">
    <citation type="journal article" date="2020" name="ISME J.">
        <title>Uncovering the hidden diversity of litter-decomposition mechanisms in mushroom-forming fungi.</title>
        <authorList>
            <person name="Floudas D."/>
            <person name="Bentzer J."/>
            <person name="Ahren D."/>
            <person name="Johansson T."/>
            <person name="Persson P."/>
            <person name="Tunlid A."/>
        </authorList>
    </citation>
    <scope>NUCLEOTIDE SEQUENCE [LARGE SCALE GENOMIC DNA]</scope>
    <source>
        <strain evidence="1 2">CBS 101986</strain>
    </source>
</reference>
<comment type="caution">
    <text evidence="1">The sequence shown here is derived from an EMBL/GenBank/DDBJ whole genome shotgun (WGS) entry which is preliminary data.</text>
</comment>
<keyword evidence="2" id="KW-1185">Reference proteome</keyword>
<dbReference type="EMBL" id="JAACJJ010000056">
    <property type="protein sequence ID" value="KAF5312860.1"/>
    <property type="molecule type" value="Genomic_DNA"/>
</dbReference>
<dbReference type="Proteomes" id="UP000567179">
    <property type="component" value="Unassembled WGS sequence"/>
</dbReference>
<sequence length="257" mass="28908">MTRANAFAINDSNSVSISVTDIRFDSLKFEISKLIAGAKKQREAESPCLSFDFAFHEVKSSPTHEEETALDKAYNELFTALCAASSWNNLQALDISKLRAKQISTETLANTFGTLPLLKTLVIGKYTARPSMETLALGLDTEAGKSSDKMRFLGVKVLKLFGASFGFCYRRDREDIDLDFDKMQACLIARKERGAKIKLLQMKACERLYDDQVEGMMDTKEFSKTKIIWDYAEIGFGHYGFDSDDDGQYCQGCYKCE</sequence>
<dbReference type="AlphaFoldDB" id="A0A8H5AXE4"/>